<organism evidence="2 3">
    <name type="scientific">Streptomyces cyaneochromogenes</name>
    <dbReference type="NCBI Taxonomy" id="2496836"/>
    <lineage>
        <taxon>Bacteria</taxon>
        <taxon>Bacillati</taxon>
        <taxon>Actinomycetota</taxon>
        <taxon>Actinomycetes</taxon>
        <taxon>Kitasatosporales</taxon>
        <taxon>Streptomycetaceae</taxon>
        <taxon>Streptomyces</taxon>
    </lineage>
</organism>
<dbReference type="EMBL" id="CP034539">
    <property type="protein sequence ID" value="AZQ35654.1"/>
    <property type="molecule type" value="Genomic_DNA"/>
</dbReference>
<dbReference type="Proteomes" id="UP000280298">
    <property type="component" value="Chromosome"/>
</dbReference>
<name>A0A3S9M900_9ACTN</name>
<dbReference type="AlphaFoldDB" id="A0A3S9M900"/>
<accession>A0A3S9M900</accession>
<feature type="region of interest" description="Disordered" evidence="1">
    <location>
        <begin position="1"/>
        <end position="94"/>
    </location>
</feature>
<protein>
    <submittedName>
        <fullName evidence="2">Uncharacterized protein</fullName>
    </submittedName>
</protein>
<evidence type="ECO:0000313" key="2">
    <source>
        <dbReference type="EMBL" id="AZQ35654.1"/>
    </source>
</evidence>
<keyword evidence="3" id="KW-1185">Reference proteome</keyword>
<feature type="compositionally biased region" description="Pro residues" evidence="1">
    <location>
        <begin position="26"/>
        <end position="38"/>
    </location>
</feature>
<sequence length="94" mass="9513">MGPRPEAPLFSPPPPLPVPSLGAAAPRPPLRPEGPRPQTPDGLKLPGPASMGDGSLGAGGGWGRRPPRVGGGSGRSSLVLKRRTGWNAGTGVRR</sequence>
<proteinExistence type="predicted"/>
<evidence type="ECO:0000313" key="3">
    <source>
        <dbReference type="Proteomes" id="UP000280298"/>
    </source>
</evidence>
<reference evidence="2 3" key="1">
    <citation type="journal article" date="2019" name="Int. J. Syst. Evol. Microbiol.">
        <title>Streptomyces cyaneochromogenes sp. nov., a blue pigment-producing actinomycete from manganese-contaminated soil.</title>
        <authorList>
            <person name="Tang X."/>
            <person name="Zhao J."/>
            <person name="Li K."/>
            <person name="Chen Z."/>
            <person name="Sun Y."/>
            <person name="Gao J."/>
        </authorList>
    </citation>
    <scope>NUCLEOTIDE SEQUENCE [LARGE SCALE GENOMIC DNA]</scope>
    <source>
        <strain evidence="2 3">MK-45</strain>
    </source>
</reference>
<evidence type="ECO:0000256" key="1">
    <source>
        <dbReference type="SAM" id="MobiDB-lite"/>
    </source>
</evidence>
<gene>
    <name evidence="2" type="ORF">EJ357_20910</name>
</gene>
<feature type="compositionally biased region" description="Gly residues" evidence="1">
    <location>
        <begin position="54"/>
        <end position="74"/>
    </location>
</feature>
<dbReference type="KEGG" id="scya:EJ357_20910"/>